<dbReference type="Gene3D" id="3.40.50.300">
    <property type="entry name" value="P-loop containing nucleotide triphosphate hydrolases"/>
    <property type="match status" value="1"/>
</dbReference>
<dbReference type="InterPro" id="IPR000330">
    <property type="entry name" value="SNF2_N"/>
</dbReference>
<protein>
    <submittedName>
        <fullName evidence="4">DNA/RNA helicase, superfamily II, SNF2 family</fullName>
    </submittedName>
</protein>
<dbReference type="Gene3D" id="3.40.50.10810">
    <property type="entry name" value="Tandem AAA-ATPase domain"/>
    <property type="match status" value="1"/>
</dbReference>
<dbReference type="Pfam" id="PF00176">
    <property type="entry name" value="SNF2-rel_dom"/>
    <property type="match status" value="1"/>
</dbReference>
<keyword evidence="4" id="KW-0547">Nucleotide-binding</keyword>
<keyword evidence="4" id="KW-0347">Helicase</keyword>
<feature type="domain" description="Helicase ATP-binding" evidence="2">
    <location>
        <begin position="573"/>
        <end position="736"/>
    </location>
</feature>
<reference evidence="5" key="2">
    <citation type="submission" date="2015-05" db="EMBL/GenBank/DDBJ databases">
        <title>Complete genome sequence of Corynebacterium uterequi DSM 45634, isolated from the uterus of a maiden mare.</title>
        <authorList>
            <person name="Ruckert C."/>
            <person name="Albersmeier A."/>
            <person name="Winkler A."/>
            <person name="Tauch A."/>
        </authorList>
    </citation>
    <scope>NUCLEOTIDE SEQUENCE [LARGE SCALE GENOMIC DNA]</scope>
    <source>
        <strain evidence="5">DSM 45634</strain>
    </source>
</reference>
<dbReference type="InterPro" id="IPR014001">
    <property type="entry name" value="Helicase_ATP-bd"/>
</dbReference>
<dbReference type="CDD" id="cd18793">
    <property type="entry name" value="SF2_C_SNF"/>
    <property type="match status" value="1"/>
</dbReference>
<dbReference type="GO" id="GO:0005524">
    <property type="term" value="F:ATP binding"/>
    <property type="evidence" value="ECO:0007669"/>
    <property type="project" value="InterPro"/>
</dbReference>
<dbReference type="CDD" id="cd18012">
    <property type="entry name" value="DEXQc_arch_SWI2_SNF2"/>
    <property type="match status" value="1"/>
</dbReference>
<dbReference type="SUPFAM" id="SSF52540">
    <property type="entry name" value="P-loop containing nucleoside triphosphate hydrolases"/>
    <property type="match status" value="2"/>
</dbReference>
<reference evidence="4 5" key="1">
    <citation type="journal article" date="2015" name="Genome Announc.">
        <title>Virulence Factor Genes Detected in the Complete Genome Sequence of Corynebacterium uterequi DSM 45634, Isolated from the Uterus of a Maiden Mare.</title>
        <authorList>
            <person name="Ruckert C."/>
            <person name="Kriete M."/>
            <person name="Jaenicke S."/>
            <person name="Winkler A."/>
            <person name="Tauch A."/>
        </authorList>
    </citation>
    <scope>NUCLEOTIDE SEQUENCE [LARGE SCALE GENOMIC DNA]</scope>
    <source>
        <strain evidence="4 5">DSM 45634</strain>
    </source>
</reference>
<gene>
    <name evidence="4" type="ORF">CUTER_04255</name>
</gene>
<feature type="domain" description="Helicase C-terminal" evidence="3">
    <location>
        <begin position="869"/>
        <end position="1022"/>
    </location>
</feature>
<dbReference type="Proteomes" id="UP000035548">
    <property type="component" value="Chromosome"/>
</dbReference>
<dbReference type="SMART" id="SM00487">
    <property type="entry name" value="DEXDc"/>
    <property type="match status" value="1"/>
</dbReference>
<dbReference type="Pfam" id="PF12419">
    <property type="entry name" value="DUF3670"/>
    <property type="match status" value="1"/>
</dbReference>
<evidence type="ECO:0000256" key="1">
    <source>
        <dbReference type="ARBA" id="ARBA00022801"/>
    </source>
</evidence>
<dbReference type="InterPro" id="IPR049730">
    <property type="entry name" value="SNF2/RAD54-like_C"/>
</dbReference>
<keyword evidence="1" id="KW-0378">Hydrolase</keyword>
<evidence type="ECO:0000313" key="4">
    <source>
        <dbReference type="EMBL" id="AKK10857.1"/>
    </source>
</evidence>
<dbReference type="PROSITE" id="PS51194">
    <property type="entry name" value="HELICASE_CTER"/>
    <property type="match status" value="1"/>
</dbReference>
<dbReference type="InterPro" id="IPR001650">
    <property type="entry name" value="Helicase_C-like"/>
</dbReference>
<evidence type="ECO:0000259" key="2">
    <source>
        <dbReference type="PROSITE" id="PS51192"/>
    </source>
</evidence>
<keyword evidence="5" id="KW-1185">Reference proteome</keyword>
<organism evidence="4 5">
    <name type="scientific">Corynebacterium uterequi</name>
    <dbReference type="NCBI Taxonomy" id="1072256"/>
    <lineage>
        <taxon>Bacteria</taxon>
        <taxon>Bacillati</taxon>
        <taxon>Actinomycetota</taxon>
        <taxon>Actinomycetes</taxon>
        <taxon>Mycobacteriales</taxon>
        <taxon>Corynebacteriaceae</taxon>
        <taxon>Corynebacterium</taxon>
    </lineage>
</organism>
<dbReference type="EMBL" id="CP011546">
    <property type="protein sequence ID" value="AKK10857.1"/>
    <property type="molecule type" value="Genomic_DNA"/>
</dbReference>
<dbReference type="PATRIC" id="fig|1072256.5.peg.844"/>
<accession>A0A0G3HI92</accession>
<evidence type="ECO:0000259" key="3">
    <source>
        <dbReference type="PROSITE" id="PS51194"/>
    </source>
</evidence>
<dbReference type="InterPro" id="IPR027417">
    <property type="entry name" value="P-loop_NTPase"/>
</dbReference>
<dbReference type="AlphaFoldDB" id="A0A0G3HI92"/>
<dbReference type="PROSITE" id="PS51192">
    <property type="entry name" value="HELICASE_ATP_BIND_1"/>
    <property type="match status" value="1"/>
</dbReference>
<dbReference type="GO" id="GO:0004386">
    <property type="term" value="F:helicase activity"/>
    <property type="evidence" value="ECO:0007669"/>
    <property type="project" value="UniProtKB-KW"/>
</dbReference>
<evidence type="ECO:0000313" key="5">
    <source>
        <dbReference type="Proteomes" id="UP000035548"/>
    </source>
</evidence>
<proteinExistence type="predicted"/>
<dbReference type="KEGG" id="cut:CUTER_04255"/>
<sequence length="1037" mass="115122">MSADNGTNVRMASHLLHGLWLADLGLCLWVEQVDGHRIVLPSAVPDGTFPPAVEGLLRDSMFRHRTSVKLQTPKGRDVELALPVAAIAPERAIEWLGLLAYLDGEHPAATREQRNSLAPDLRWLIRMYVGMKIFAQAGRVTIRLHYADRAWYPQWQLATGMGERGWVAEMINAAPGILTANNHSLAEDLTTDLVHWVTNSLLTDLHSAPRPYPWHDFAEALMTSSALRRGGPGLLRAINDWRASVAAVDVQLLFVVEQPPADNEEMTDPADATWPVRALVRSGTGSPQPIHLSELDAASKDTLRRKYMTATAVTSLVDYLSHPMDESSYERRGHQFEGDWDTYLSTDDVVTFISKDAEKLRELGFIVMLPKAWSVADTKASLSTRRAVDDAAGPSLLGFDQLMDYNWRMSVGDVELTDAEMAELVASKSGLIRLRGQWVLADAAAIRRVSSYMSELETRSTKRITEEITNLRMNAELLKSLGSDEWEERLAEAERLEAELAEKNSALGTLPLSELRRLAVESTADDPIEFTGTSWHNALLGGPTTPAPERIAIPDTVHAELREYQRRGVDWLYWMARNKLGAVLADDMGLGKTLQLLALVAVEKDRGELTGPTLVVAPTSVVGNWAKEASRFVPSLRVHVHHGPHRLHGVSLARAMAEADVVIVSYGVVTRDHRELGATLFHRVVLDEAQAIKNSGTKSSRAVRSLPSGHRVALTGTPVENRLSEMRSILDFVNPGVLGSASFFRNHFAKAIEREEDGEMADRLRQLIAPFILRRLKTDTTIIDDLPEKNETILRVEMTPEQAALYQALTDNVAQEIEEREGMQRRGLVLATITRIKQICNHPAHFLGDGSPVTIRGRHRSGKVRALMTLLDKAVRTDQRMLIFTQYRVFGEILQPFLTERLGHPVPFLHGGTTKTARDAMVDEFQRPGGPRAMILSLKAGGTGLNLTAASMVVHMDRWWNPAVENQATDRAFRIGQGKDVEVYKMITVGTMEESIQDILDGKTKLAGAVITEGEGWITELDPDQLAQLISYRGREE</sequence>
<dbReference type="STRING" id="1072256.CUTER_04255"/>
<dbReference type="Pfam" id="PF00271">
    <property type="entry name" value="Helicase_C"/>
    <property type="match status" value="1"/>
</dbReference>
<dbReference type="GO" id="GO:0016787">
    <property type="term" value="F:hydrolase activity"/>
    <property type="evidence" value="ECO:0007669"/>
    <property type="project" value="UniProtKB-KW"/>
</dbReference>
<dbReference type="SMART" id="SM00490">
    <property type="entry name" value="HELICc"/>
    <property type="match status" value="1"/>
</dbReference>
<keyword evidence="4" id="KW-0067">ATP-binding</keyword>
<dbReference type="InterPro" id="IPR038718">
    <property type="entry name" value="SNF2-like_sf"/>
</dbReference>
<dbReference type="InterPro" id="IPR022138">
    <property type="entry name" value="DUF3670"/>
</dbReference>
<dbReference type="PANTHER" id="PTHR10799">
    <property type="entry name" value="SNF2/RAD54 HELICASE FAMILY"/>
    <property type="match status" value="1"/>
</dbReference>
<name>A0A0G3HI92_9CORY</name>